<dbReference type="SMART" id="SM00079">
    <property type="entry name" value="PBPe"/>
    <property type="match status" value="1"/>
</dbReference>
<accession>A0A084IL91</accession>
<feature type="signal peptide" evidence="5">
    <location>
        <begin position="1"/>
        <end position="26"/>
    </location>
</feature>
<dbReference type="GO" id="GO:0016020">
    <property type="term" value="C:membrane"/>
    <property type="evidence" value="ECO:0007669"/>
    <property type="project" value="InterPro"/>
</dbReference>
<feature type="domain" description="Ionotropic glutamate receptor C-terminal" evidence="7">
    <location>
        <begin position="30"/>
        <end position="258"/>
    </location>
</feature>
<evidence type="ECO:0000259" key="7">
    <source>
        <dbReference type="SMART" id="SM00079"/>
    </source>
</evidence>
<evidence type="ECO:0000256" key="1">
    <source>
        <dbReference type="ARBA" id="ARBA00004196"/>
    </source>
</evidence>
<dbReference type="Gene3D" id="3.40.190.10">
    <property type="entry name" value="Periplasmic binding protein-like II"/>
    <property type="match status" value="2"/>
</dbReference>
<dbReference type="PROSITE" id="PS01039">
    <property type="entry name" value="SBP_BACTERIAL_3"/>
    <property type="match status" value="1"/>
</dbReference>
<feature type="domain" description="Solute-binding protein family 3/N-terminal" evidence="6">
    <location>
        <begin position="30"/>
        <end position="259"/>
    </location>
</feature>
<dbReference type="InterPro" id="IPR001320">
    <property type="entry name" value="Iontro_rcpt_C"/>
</dbReference>
<comment type="caution">
    <text evidence="8">The sequence shown here is derived from an EMBL/GenBank/DDBJ whole genome shotgun (WGS) entry which is preliminary data.</text>
</comment>
<organism evidence="8 9">
    <name type="scientific">Salinisphaera hydrothermalis (strain C41B8)</name>
    <dbReference type="NCBI Taxonomy" id="1304275"/>
    <lineage>
        <taxon>Bacteria</taxon>
        <taxon>Pseudomonadati</taxon>
        <taxon>Pseudomonadota</taxon>
        <taxon>Gammaproteobacteria</taxon>
        <taxon>Salinisphaerales</taxon>
        <taxon>Salinisphaeraceae</taxon>
        <taxon>Salinisphaera</taxon>
    </lineage>
</organism>
<dbReference type="GO" id="GO:0030313">
    <property type="term" value="C:cell envelope"/>
    <property type="evidence" value="ECO:0007669"/>
    <property type="project" value="UniProtKB-SubCell"/>
</dbReference>
<evidence type="ECO:0000256" key="2">
    <source>
        <dbReference type="ARBA" id="ARBA00010333"/>
    </source>
</evidence>
<comment type="similarity">
    <text evidence="2 4">Belongs to the bacterial solute-binding protein 3 family.</text>
</comment>
<dbReference type="SUPFAM" id="SSF53850">
    <property type="entry name" value="Periplasmic binding protein-like II"/>
    <property type="match status" value="1"/>
</dbReference>
<dbReference type="PATRIC" id="fig|1304275.5.peg.1989"/>
<dbReference type="RefSeq" id="WP_037337231.1">
    <property type="nucleotide sequence ID" value="NZ_APNK01000012.1"/>
</dbReference>
<reference evidence="8 9" key="1">
    <citation type="submission" date="2013-03" db="EMBL/GenBank/DDBJ databases">
        <title>Salinisphaera hydrothermalis C41B8 Genome Sequencing.</title>
        <authorList>
            <person name="Li C."/>
            <person name="Lai Q."/>
            <person name="Shao Z."/>
        </authorList>
    </citation>
    <scope>NUCLEOTIDE SEQUENCE [LARGE SCALE GENOMIC DNA]</scope>
    <source>
        <strain evidence="8 9">C41B8</strain>
    </source>
</reference>
<dbReference type="SMART" id="SM00062">
    <property type="entry name" value="PBPb"/>
    <property type="match status" value="1"/>
</dbReference>
<proteinExistence type="inferred from homology"/>
<evidence type="ECO:0000313" key="8">
    <source>
        <dbReference type="EMBL" id="KEZ77475.1"/>
    </source>
</evidence>
<dbReference type="InterPro" id="IPR018313">
    <property type="entry name" value="SBP_3_CS"/>
</dbReference>
<dbReference type="Pfam" id="PF00497">
    <property type="entry name" value="SBP_bac_3"/>
    <property type="match status" value="1"/>
</dbReference>
<keyword evidence="9" id="KW-1185">Reference proteome</keyword>
<evidence type="ECO:0000259" key="6">
    <source>
        <dbReference type="SMART" id="SM00062"/>
    </source>
</evidence>
<dbReference type="Proteomes" id="UP000028302">
    <property type="component" value="Unassembled WGS sequence"/>
</dbReference>
<dbReference type="EMBL" id="APNK01000012">
    <property type="protein sequence ID" value="KEZ77475.1"/>
    <property type="molecule type" value="Genomic_DNA"/>
</dbReference>
<dbReference type="PANTHER" id="PTHR35936:SF13">
    <property type="entry name" value="HISTIDINE-BINDING PERIPLASMIC PROTEIN"/>
    <property type="match status" value="1"/>
</dbReference>
<keyword evidence="3 5" id="KW-0732">Signal</keyword>
<evidence type="ECO:0000256" key="5">
    <source>
        <dbReference type="SAM" id="SignalP"/>
    </source>
</evidence>
<protein>
    <submittedName>
        <fullName evidence="8">Extracellular solute-binding protein</fullName>
    </submittedName>
</protein>
<dbReference type="InterPro" id="IPR001638">
    <property type="entry name" value="Solute-binding_3/MltF_N"/>
</dbReference>
<dbReference type="OrthoDB" id="9768183at2"/>
<evidence type="ECO:0000313" key="9">
    <source>
        <dbReference type="Proteomes" id="UP000028302"/>
    </source>
</evidence>
<dbReference type="PANTHER" id="PTHR35936">
    <property type="entry name" value="MEMBRANE-BOUND LYTIC MUREIN TRANSGLYCOSYLASE F"/>
    <property type="match status" value="1"/>
</dbReference>
<evidence type="ECO:0000256" key="4">
    <source>
        <dbReference type="RuleBase" id="RU003744"/>
    </source>
</evidence>
<dbReference type="AlphaFoldDB" id="A0A084IL91"/>
<feature type="chain" id="PRO_5001776504" evidence="5">
    <location>
        <begin position="27"/>
        <end position="266"/>
    </location>
</feature>
<dbReference type="GO" id="GO:0015276">
    <property type="term" value="F:ligand-gated monoatomic ion channel activity"/>
    <property type="evidence" value="ECO:0007669"/>
    <property type="project" value="InterPro"/>
</dbReference>
<name>A0A084IL91_SALHC</name>
<comment type="subcellular location">
    <subcellularLocation>
        <location evidence="1">Cell envelope</location>
    </subcellularLocation>
</comment>
<dbReference type="STRING" id="1304275.C41B8_09751"/>
<dbReference type="eggNOG" id="COG0834">
    <property type="taxonomic scope" value="Bacteria"/>
</dbReference>
<evidence type="ECO:0000256" key="3">
    <source>
        <dbReference type="ARBA" id="ARBA00022729"/>
    </source>
</evidence>
<sequence>MKKLLTVSMLAASVVAGAGVATTASAAGDNVRIATNVPYEPMEYTKPDGTLTGFDIDLGDALCKQAGLHCSWVQQDWNGIIPGLMARKYDAIMSSMTINDKRKKAVLFSNPYIVVPSAFFVPTDSPLHKIDTATLKGKKIGVQRGTVQDDYVTDKYGDDAVIKRYQNADDVAVDMSAGRLDAAFFDQITGQSTLINPHPKKYRQAGPDLTGPKKYFGDGFGIAFRKNEQDLAAKFNKALKTLKDNGTYAKIYKKYFHKAPPAKDDS</sequence>
<gene>
    <name evidence="8" type="ORF">C41B8_09751</name>
</gene>